<keyword evidence="4" id="KW-0732">Signal</keyword>
<evidence type="ECO:0000256" key="1">
    <source>
        <dbReference type="ARBA" id="ARBA00001946"/>
    </source>
</evidence>
<sequence>MKPEMKQRMRRSMLFVPGANAAMVSNAFIYQADAIMFDLEDSVILREKDAARRLVFHALQHPLYQEVETIVRVNALDSLYGLDDLEAVVRGGADIVRLPKTDDAQDVIDMEREIARIEAECGRELGSTGMLAAIESAQGITQALAIAQSSPRLIGIALGAEDYVRNLRTERSAEGVELLFARCSILQAARAVGIQAFDTVYSDANNEAGFLQEAALIKQLGFDGKSLINPRQIELLHNLYAPTQKEVRHAQAVVDAAEAAEAEGRGVVSLNGKMVDSPVIERARAVLKRAVLSGLRDE</sequence>
<reference evidence="6 7" key="1">
    <citation type="submission" date="2015-03" db="EMBL/GenBank/DDBJ databases">
        <authorList>
            <consortium name="Pathogen Informatics"/>
            <person name="Murphy D."/>
        </authorList>
    </citation>
    <scope>NUCLEOTIDE SEQUENCE [LARGE SCALE GENOMIC DNA]</scope>
    <source>
        <strain evidence="7">type strain: CIP110231</strain>
    </source>
</reference>
<dbReference type="SUPFAM" id="SSF51621">
    <property type="entry name" value="Phosphoenolpyruvate/pyruvate domain"/>
    <property type="match status" value="1"/>
</dbReference>
<keyword evidence="6" id="KW-0456">Lyase</keyword>
<feature type="domain" description="HpcH/HpaI aldolase/citrate lyase" evidence="5">
    <location>
        <begin position="11"/>
        <end position="230"/>
    </location>
</feature>
<dbReference type="Pfam" id="PF03328">
    <property type="entry name" value="HpcH_HpaI"/>
    <property type="match status" value="1"/>
</dbReference>
<evidence type="ECO:0000256" key="3">
    <source>
        <dbReference type="ARBA" id="ARBA00022842"/>
    </source>
</evidence>
<evidence type="ECO:0000313" key="7">
    <source>
        <dbReference type="Proteomes" id="UP000040578"/>
    </source>
</evidence>
<evidence type="ECO:0000259" key="5">
    <source>
        <dbReference type="Pfam" id="PF03328"/>
    </source>
</evidence>
<name>A0ABP1Y825_9GAMM</name>
<dbReference type="Gene3D" id="3.20.20.60">
    <property type="entry name" value="Phosphoenolpyruvate-binding domains"/>
    <property type="match status" value="1"/>
</dbReference>
<gene>
    <name evidence="6" type="primary">citE</name>
    <name evidence="6" type="ORF">ERS137967_00957</name>
</gene>
<comment type="cofactor">
    <cofactor evidence="1">
        <name>Mg(2+)</name>
        <dbReference type="ChEBI" id="CHEBI:18420"/>
    </cofactor>
</comment>
<protein>
    <submittedName>
        <fullName evidence="6">Citrate lyase beta chain</fullName>
        <ecNumber evidence="6">4.1.3.6</ecNumber>
    </submittedName>
</protein>
<dbReference type="InterPro" id="IPR015813">
    <property type="entry name" value="Pyrv/PenolPyrv_kinase-like_dom"/>
</dbReference>
<dbReference type="PIRSF" id="PIRSF015582">
    <property type="entry name" value="Cit_lyase_B"/>
    <property type="match status" value="1"/>
</dbReference>
<dbReference type="InterPro" id="IPR005000">
    <property type="entry name" value="Aldolase/citrate-lyase_domain"/>
</dbReference>
<dbReference type="PANTHER" id="PTHR32308">
    <property type="entry name" value="LYASE BETA SUBUNIT, PUTATIVE (AFU_ORTHOLOGUE AFUA_4G13030)-RELATED"/>
    <property type="match status" value="1"/>
</dbReference>
<keyword evidence="7" id="KW-1185">Reference proteome</keyword>
<dbReference type="InterPro" id="IPR040442">
    <property type="entry name" value="Pyrv_kinase-like_dom_sf"/>
</dbReference>
<evidence type="ECO:0000256" key="2">
    <source>
        <dbReference type="ARBA" id="ARBA00022723"/>
    </source>
</evidence>
<dbReference type="EC" id="4.1.3.6" evidence="6"/>
<dbReference type="PANTHER" id="PTHR32308:SF10">
    <property type="entry name" value="CITRATE LYASE SUBUNIT BETA"/>
    <property type="match status" value="1"/>
</dbReference>
<proteinExistence type="predicted"/>
<evidence type="ECO:0000313" key="6">
    <source>
        <dbReference type="EMBL" id="CNE17669.1"/>
    </source>
</evidence>
<comment type="caution">
    <text evidence="6">The sequence shown here is derived from an EMBL/GenBank/DDBJ whole genome shotgun (WGS) entry which is preliminary data.</text>
</comment>
<dbReference type="GO" id="GO:0008815">
    <property type="term" value="F:citrate (pro-3S)-lyase activity"/>
    <property type="evidence" value="ECO:0007669"/>
    <property type="project" value="UniProtKB-EC"/>
</dbReference>
<dbReference type="RefSeq" id="WP_049597143.1">
    <property type="nucleotide sequence ID" value="NZ_CPYD01000002.1"/>
</dbReference>
<accession>A0ABP1Y825</accession>
<dbReference type="InterPro" id="IPR011206">
    <property type="entry name" value="Citrate_lyase_beta/mcl1/mcl2"/>
</dbReference>
<keyword evidence="2" id="KW-0479">Metal-binding</keyword>
<keyword evidence="3" id="KW-0460">Magnesium</keyword>
<evidence type="ECO:0000256" key="4">
    <source>
        <dbReference type="SAM" id="SignalP"/>
    </source>
</evidence>
<dbReference type="Proteomes" id="UP000040578">
    <property type="component" value="Unassembled WGS sequence"/>
</dbReference>
<organism evidence="6 7">
    <name type="scientific">Yersinia nurmii</name>
    <dbReference type="NCBI Taxonomy" id="685706"/>
    <lineage>
        <taxon>Bacteria</taxon>
        <taxon>Pseudomonadati</taxon>
        <taxon>Pseudomonadota</taxon>
        <taxon>Gammaproteobacteria</taxon>
        <taxon>Enterobacterales</taxon>
        <taxon>Yersiniaceae</taxon>
        <taxon>Yersinia</taxon>
    </lineage>
</organism>
<feature type="signal peptide" evidence="4">
    <location>
        <begin position="1"/>
        <end position="21"/>
    </location>
</feature>
<dbReference type="EMBL" id="CPYD01000002">
    <property type="protein sequence ID" value="CNE17669.1"/>
    <property type="molecule type" value="Genomic_DNA"/>
</dbReference>
<feature type="chain" id="PRO_5046649932" evidence="4">
    <location>
        <begin position="22"/>
        <end position="298"/>
    </location>
</feature>